<gene>
    <name evidence="2" type="ORF">GZ22_02260</name>
</gene>
<dbReference type="GeneID" id="34222225"/>
<protein>
    <submittedName>
        <fullName evidence="2">3-demethylubiquinone-9 3-methyltransferase</fullName>
    </submittedName>
</protein>
<evidence type="ECO:0000313" key="2">
    <source>
        <dbReference type="EMBL" id="AIF65586.1"/>
    </source>
</evidence>
<dbReference type="HOGENOM" id="CLU_046006_17_3_9"/>
<name>A0A075LH54_9BACI</name>
<dbReference type="Proteomes" id="UP000027980">
    <property type="component" value="Chromosome"/>
</dbReference>
<reference evidence="2 3" key="1">
    <citation type="submission" date="2014-07" db="EMBL/GenBank/DDBJ databases">
        <title>Complete genome sequence of a moderately halophilic bacterium Terribacillus aidingensis MP602, isolated from Cryptomeria fortunei in Tianmu mountain in China.</title>
        <authorList>
            <person name="Wang Y."/>
            <person name="Lu P."/>
            <person name="Zhang L."/>
        </authorList>
    </citation>
    <scope>NUCLEOTIDE SEQUENCE [LARGE SCALE GENOMIC DNA]</scope>
    <source>
        <strain evidence="2 3">MP602</strain>
    </source>
</reference>
<dbReference type="EMBL" id="CP008876">
    <property type="protein sequence ID" value="AIF65586.1"/>
    <property type="molecule type" value="Genomic_DNA"/>
</dbReference>
<dbReference type="InterPro" id="IPR028973">
    <property type="entry name" value="PhnB-like"/>
</dbReference>
<dbReference type="KEGG" id="tap:GZ22_02260"/>
<dbReference type="SUPFAM" id="SSF54593">
    <property type="entry name" value="Glyoxalase/Bleomycin resistance protein/Dihydroxybiphenyl dioxygenase"/>
    <property type="match status" value="1"/>
</dbReference>
<feature type="domain" description="PhnB-like" evidence="1">
    <location>
        <begin position="5"/>
        <end position="140"/>
    </location>
</feature>
<sequence>MTLEIAVFLSMNGKAKEAIEFYKRNLQAEELLLVTYTDMTQRDPFMELTEENKELISHSVLQIGKTKVMIAEETMEPKEKYQAGNNFSLCIQSADLTEVKRFYQNITSDTRVNVIRPLSANMFSEAYAIVRDPFGVDLQLMYDPRLN</sequence>
<evidence type="ECO:0000313" key="3">
    <source>
        <dbReference type="Proteomes" id="UP000027980"/>
    </source>
</evidence>
<dbReference type="OrthoDB" id="9795306at2"/>
<dbReference type="GO" id="GO:0008168">
    <property type="term" value="F:methyltransferase activity"/>
    <property type="evidence" value="ECO:0007669"/>
    <property type="project" value="UniProtKB-KW"/>
</dbReference>
<dbReference type="InterPro" id="IPR029068">
    <property type="entry name" value="Glyas_Bleomycin-R_OHBP_Dase"/>
</dbReference>
<dbReference type="Gene3D" id="3.10.180.10">
    <property type="entry name" value="2,3-Dihydroxybiphenyl 1,2-Dioxygenase, domain 1"/>
    <property type="match status" value="1"/>
</dbReference>
<evidence type="ECO:0000259" key="1">
    <source>
        <dbReference type="Pfam" id="PF06983"/>
    </source>
</evidence>
<dbReference type="RefSeq" id="WP_038558247.1">
    <property type="nucleotide sequence ID" value="NZ_CP008876.1"/>
</dbReference>
<proteinExistence type="predicted"/>
<dbReference type="Pfam" id="PF06983">
    <property type="entry name" value="3-dmu-9_3-mt"/>
    <property type="match status" value="1"/>
</dbReference>
<dbReference type="GO" id="GO:0032259">
    <property type="term" value="P:methylation"/>
    <property type="evidence" value="ECO:0007669"/>
    <property type="project" value="UniProtKB-KW"/>
</dbReference>
<accession>A0A075LH54</accession>
<dbReference type="PANTHER" id="PTHR33990:SF4">
    <property type="entry name" value="PHNB-LIKE DOMAIN-CONTAINING PROTEIN"/>
    <property type="match status" value="1"/>
</dbReference>
<dbReference type="AlphaFoldDB" id="A0A075LH54"/>
<dbReference type="PANTHER" id="PTHR33990">
    <property type="entry name" value="PROTEIN YJDN-RELATED"/>
    <property type="match status" value="1"/>
</dbReference>
<organism evidence="2 3">
    <name type="scientific">Terribacillus saccharophilus</name>
    <dbReference type="NCBI Taxonomy" id="361277"/>
    <lineage>
        <taxon>Bacteria</taxon>
        <taxon>Bacillati</taxon>
        <taxon>Bacillota</taxon>
        <taxon>Bacilli</taxon>
        <taxon>Bacillales</taxon>
        <taxon>Bacillaceae</taxon>
        <taxon>Terribacillus</taxon>
    </lineage>
</organism>